<reference evidence="1 2" key="1">
    <citation type="journal article" date="2023" name="Hortic Res">
        <title>Pangenome of water caltrop reveals structural variations and asymmetric subgenome divergence after allopolyploidization.</title>
        <authorList>
            <person name="Zhang X."/>
            <person name="Chen Y."/>
            <person name="Wang L."/>
            <person name="Yuan Y."/>
            <person name="Fang M."/>
            <person name="Shi L."/>
            <person name="Lu R."/>
            <person name="Comes H.P."/>
            <person name="Ma Y."/>
            <person name="Chen Y."/>
            <person name="Huang G."/>
            <person name="Zhou Y."/>
            <person name="Zheng Z."/>
            <person name="Qiu Y."/>
        </authorList>
    </citation>
    <scope>NUCLEOTIDE SEQUENCE [LARGE SCALE GENOMIC DNA]</scope>
    <source>
        <strain evidence="1">F231</strain>
    </source>
</reference>
<accession>A0AAN7RDY8</accession>
<dbReference type="Proteomes" id="UP001346149">
    <property type="component" value="Unassembled WGS sequence"/>
</dbReference>
<evidence type="ECO:0000313" key="2">
    <source>
        <dbReference type="Proteomes" id="UP001346149"/>
    </source>
</evidence>
<dbReference type="EMBL" id="JAXQNO010000004">
    <property type="protein sequence ID" value="KAK4799832.1"/>
    <property type="molecule type" value="Genomic_DNA"/>
</dbReference>
<protein>
    <submittedName>
        <fullName evidence="1">Uncharacterized protein</fullName>
    </submittedName>
</protein>
<name>A0AAN7RDY8_TRANT</name>
<organism evidence="1 2">
    <name type="scientific">Trapa natans</name>
    <name type="common">Water chestnut</name>
    <dbReference type="NCBI Taxonomy" id="22666"/>
    <lineage>
        <taxon>Eukaryota</taxon>
        <taxon>Viridiplantae</taxon>
        <taxon>Streptophyta</taxon>
        <taxon>Embryophyta</taxon>
        <taxon>Tracheophyta</taxon>
        <taxon>Spermatophyta</taxon>
        <taxon>Magnoliopsida</taxon>
        <taxon>eudicotyledons</taxon>
        <taxon>Gunneridae</taxon>
        <taxon>Pentapetalae</taxon>
        <taxon>rosids</taxon>
        <taxon>malvids</taxon>
        <taxon>Myrtales</taxon>
        <taxon>Lythraceae</taxon>
        <taxon>Trapa</taxon>
    </lineage>
</organism>
<gene>
    <name evidence="1" type="ORF">SAY86_025197</name>
</gene>
<proteinExistence type="predicted"/>
<keyword evidence="2" id="KW-1185">Reference proteome</keyword>
<sequence>MPLLKGSCQSWMKQRMAGSLMSIKRTKLAKLVTPNSGATKIIIIACLPLCKPPTTKIFCGMGYGIWMISIVETVWEFVAQAAKLAWKI</sequence>
<dbReference type="AlphaFoldDB" id="A0AAN7RDY8"/>
<comment type="caution">
    <text evidence="1">The sequence shown here is derived from an EMBL/GenBank/DDBJ whole genome shotgun (WGS) entry which is preliminary data.</text>
</comment>
<evidence type="ECO:0000313" key="1">
    <source>
        <dbReference type="EMBL" id="KAK4799832.1"/>
    </source>
</evidence>